<protein>
    <submittedName>
        <fullName evidence="1">Uncharacterized protein</fullName>
    </submittedName>
</protein>
<keyword evidence="2" id="KW-1185">Reference proteome</keyword>
<comment type="caution">
    <text evidence="1">The sequence shown here is derived from an EMBL/GenBank/DDBJ whole genome shotgun (WGS) entry which is preliminary data.</text>
</comment>
<accession>A0A8H6SBR6</accession>
<name>A0A8H6SBR6_MYCCL</name>
<sequence>MSELPGELIELIIDFLASDSALPLEYSLISHRWLPRNRHHRFASLHLEVGWDARNQYSLRETEYLLELAASPLATFIPHVRTVAVTHKWDVRVDGPVLSPRGIMSALEECGIRPSTLVLDCLRLFSAPPQEPPPFSDAGCVTCLVVNLQENYAALDGIVHYFCAFPTLEALQVEGSPDKMDDTPPEESDLSVPQLLKSLSTSDPGILEWFSGLDKSAFPRDLTRLELCGVPSHGFTWALVNECIQKPIWRRTHALTLRDCRVRHDKSIPDLRHLPVLHHLTIHAALDTTANLLQCLLEVQVKDDQPTTMKALTNLTLSVGFLSGVSYKRSAWRALDGPLADHTRFPYFQTGSISIRCFDPPSEFLDYSLSVLAAERGVQMPIALVLHEHLSECSVRGLLHVDIPIVEPRVLQNLNRSRSPSRHNHRVTTSR</sequence>
<dbReference type="AlphaFoldDB" id="A0A8H6SBR6"/>
<dbReference type="EMBL" id="JACAZE010000018">
    <property type="protein sequence ID" value="KAF7295841.1"/>
    <property type="molecule type" value="Genomic_DNA"/>
</dbReference>
<organism evidence="1 2">
    <name type="scientific">Mycena chlorophos</name>
    <name type="common">Agaric fungus</name>
    <name type="synonym">Agaricus chlorophos</name>
    <dbReference type="NCBI Taxonomy" id="658473"/>
    <lineage>
        <taxon>Eukaryota</taxon>
        <taxon>Fungi</taxon>
        <taxon>Dikarya</taxon>
        <taxon>Basidiomycota</taxon>
        <taxon>Agaricomycotina</taxon>
        <taxon>Agaricomycetes</taxon>
        <taxon>Agaricomycetidae</taxon>
        <taxon>Agaricales</taxon>
        <taxon>Marasmiineae</taxon>
        <taxon>Mycenaceae</taxon>
        <taxon>Mycena</taxon>
    </lineage>
</organism>
<dbReference type="Proteomes" id="UP000613580">
    <property type="component" value="Unassembled WGS sequence"/>
</dbReference>
<reference evidence="1" key="1">
    <citation type="submission" date="2020-05" db="EMBL/GenBank/DDBJ databases">
        <title>Mycena genomes resolve the evolution of fungal bioluminescence.</title>
        <authorList>
            <person name="Tsai I.J."/>
        </authorList>
    </citation>
    <scope>NUCLEOTIDE SEQUENCE</scope>
    <source>
        <strain evidence="1">110903Hualien_Pintung</strain>
    </source>
</reference>
<proteinExistence type="predicted"/>
<gene>
    <name evidence="1" type="ORF">HMN09_01127300</name>
</gene>
<dbReference type="OrthoDB" id="2788229at2759"/>
<evidence type="ECO:0000313" key="1">
    <source>
        <dbReference type="EMBL" id="KAF7295841.1"/>
    </source>
</evidence>
<evidence type="ECO:0000313" key="2">
    <source>
        <dbReference type="Proteomes" id="UP000613580"/>
    </source>
</evidence>